<dbReference type="InParanoid" id="A0A0C3CVP5"/>
<dbReference type="GO" id="GO:0022857">
    <property type="term" value="F:transmembrane transporter activity"/>
    <property type="evidence" value="ECO:0007669"/>
    <property type="project" value="InterPro"/>
</dbReference>
<dbReference type="SUPFAM" id="SSF103473">
    <property type="entry name" value="MFS general substrate transporter"/>
    <property type="match status" value="1"/>
</dbReference>
<keyword evidence="5 6" id="KW-0472">Membrane</keyword>
<feature type="transmembrane region" description="Helical" evidence="6">
    <location>
        <begin position="74"/>
        <end position="91"/>
    </location>
</feature>
<feature type="transmembrane region" description="Helical" evidence="6">
    <location>
        <begin position="35"/>
        <end position="54"/>
    </location>
</feature>
<keyword evidence="9" id="KW-1185">Reference proteome</keyword>
<protein>
    <recommendedName>
        <fullName evidence="7">Major facilitator superfamily (MFS) profile domain-containing protein</fullName>
    </recommendedName>
</protein>
<comment type="subcellular location">
    <subcellularLocation>
        <location evidence="1">Membrane</location>
        <topology evidence="1">Multi-pass membrane protein</topology>
    </subcellularLocation>
</comment>
<feature type="transmembrane region" description="Helical" evidence="6">
    <location>
        <begin position="199"/>
        <end position="222"/>
    </location>
</feature>
<evidence type="ECO:0000256" key="2">
    <source>
        <dbReference type="ARBA" id="ARBA00022448"/>
    </source>
</evidence>
<dbReference type="InterPro" id="IPR036259">
    <property type="entry name" value="MFS_trans_sf"/>
</dbReference>
<dbReference type="InterPro" id="IPR020846">
    <property type="entry name" value="MFS_dom"/>
</dbReference>
<dbReference type="OrthoDB" id="3936150at2759"/>
<evidence type="ECO:0000256" key="1">
    <source>
        <dbReference type="ARBA" id="ARBA00004141"/>
    </source>
</evidence>
<keyword evidence="3 6" id="KW-0812">Transmembrane</keyword>
<accession>A0A0C3CVP5</accession>
<dbReference type="GO" id="GO:0016020">
    <property type="term" value="C:membrane"/>
    <property type="evidence" value="ECO:0007669"/>
    <property type="project" value="UniProtKB-SubCell"/>
</dbReference>
<gene>
    <name evidence="8" type="ORF">OIDMADRAFT_137329</name>
</gene>
<feature type="transmembrane region" description="Helical" evidence="6">
    <location>
        <begin position="452"/>
        <end position="473"/>
    </location>
</feature>
<reference evidence="9" key="2">
    <citation type="submission" date="2015-01" db="EMBL/GenBank/DDBJ databases">
        <title>Evolutionary Origins and Diversification of the Mycorrhizal Mutualists.</title>
        <authorList>
            <consortium name="DOE Joint Genome Institute"/>
            <consortium name="Mycorrhizal Genomics Consortium"/>
            <person name="Kohler A."/>
            <person name="Kuo A."/>
            <person name="Nagy L.G."/>
            <person name="Floudas D."/>
            <person name="Copeland A."/>
            <person name="Barry K.W."/>
            <person name="Cichocki N."/>
            <person name="Veneault-Fourrey C."/>
            <person name="LaButti K."/>
            <person name="Lindquist E.A."/>
            <person name="Lipzen A."/>
            <person name="Lundell T."/>
            <person name="Morin E."/>
            <person name="Murat C."/>
            <person name="Riley R."/>
            <person name="Ohm R."/>
            <person name="Sun H."/>
            <person name="Tunlid A."/>
            <person name="Henrissat B."/>
            <person name="Grigoriev I.V."/>
            <person name="Hibbett D.S."/>
            <person name="Martin F."/>
        </authorList>
    </citation>
    <scope>NUCLEOTIDE SEQUENCE [LARGE SCALE GENOMIC DNA]</scope>
    <source>
        <strain evidence="9">Zn</strain>
    </source>
</reference>
<dbReference type="PROSITE" id="PS50850">
    <property type="entry name" value="MFS"/>
    <property type="match status" value="1"/>
</dbReference>
<dbReference type="PANTHER" id="PTHR23511:SF4">
    <property type="entry name" value="MAJOR FACILITATOR SUPERFAMILY (MFS) PROFILE DOMAIN-CONTAINING PROTEIN"/>
    <property type="match status" value="1"/>
</dbReference>
<dbReference type="AlphaFoldDB" id="A0A0C3CVP5"/>
<evidence type="ECO:0000256" key="6">
    <source>
        <dbReference type="SAM" id="Phobius"/>
    </source>
</evidence>
<evidence type="ECO:0000259" key="7">
    <source>
        <dbReference type="PROSITE" id="PS50850"/>
    </source>
</evidence>
<organism evidence="8 9">
    <name type="scientific">Oidiodendron maius (strain Zn)</name>
    <dbReference type="NCBI Taxonomy" id="913774"/>
    <lineage>
        <taxon>Eukaryota</taxon>
        <taxon>Fungi</taxon>
        <taxon>Dikarya</taxon>
        <taxon>Ascomycota</taxon>
        <taxon>Pezizomycotina</taxon>
        <taxon>Leotiomycetes</taxon>
        <taxon>Leotiomycetes incertae sedis</taxon>
        <taxon>Myxotrichaceae</taxon>
        <taxon>Oidiodendron</taxon>
    </lineage>
</organism>
<evidence type="ECO:0000313" key="9">
    <source>
        <dbReference type="Proteomes" id="UP000054321"/>
    </source>
</evidence>
<keyword evidence="4 6" id="KW-1133">Transmembrane helix</keyword>
<feature type="domain" description="Major facilitator superfamily (MFS) profile" evidence="7">
    <location>
        <begin position="35"/>
        <end position="476"/>
    </location>
</feature>
<sequence length="484" mass="53340">MGEVDISYHDQQKYNLLLTNDAIEKIGMGKYQWQMCFTCGFGFIVDQILLISIALVMPQASKEFVVDYPKMASVAQYTGLLLGAIFTGLFADLFGRSLVWQVSIFGVAIWTTICAAAPNFPALAVFIGLMGFFAGGNLAIDLTLFNEILPRGKSWLMTLLAVMWGLGNAVEALIGWLLITNYSCPSTATPSTCSRSENMGWRYLYITSGLLCLVMAAIRVFVLKIEESPKWLVANGKFEAATISINRIALLNRSDFVIFANQFQSINVVESKKLSWNFSHVKGLFKGKERFRSTVGIFFLWMCIGVAYPVYTVFLAYYLQAHGANLGDGSTYQTYRDLVISSVVGIFGPALAAWLIEINVLGRRRSMAIMALVTAAFAGAFTSVKSESQNLVFSCMINFWQNGFYSILYAYTPEVMPTAHRGTGCGLAMAMGRAASLSAPFIATFGDASSSVPIWVCMALYVVMAVVALLLPYEPKYFGQEWSE</sequence>
<evidence type="ECO:0000313" key="8">
    <source>
        <dbReference type="EMBL" id="KIM93782.1"/>
    </source>
</evidence>
<feature type="transmembrane region" description="Helical" evidence="6">
    <location>
        <begin position="156"/>
        <end position="179"/>
    </location>
</feature>
<dbReference type="PANTHER" id="PTHR23511">
    <property type="entry name" value="SYNAPTIC VESICLE GLYCOPROTEIN 2"/>
    <property type="match status" value="1"/>
</dbReference>
<evidence type="ECO:0000256" key="4">
    <source>
        <dbReference type="ARBA" id="ARBA00022989"/>
    </source>
</evidence>
<dbReference type="Proteomes" id="UP000054321">
    <property type="component" value="Unassembled WGS sequence"/>
</dbReference>
<keyword evidence="2" id="KW-0813">Transport</keyword>
<dbReference type="Pfam" id="PF07690">
    <property type="entry name" value="MFS_1"/>
    <property type="match status" value="1"/>
</dbReference>
<feature type="transmembrane region" description="Helical" evidence="6">
    <location>
        <begin position="98"/>
        <end position="118"/>
    </location>
</feature>
<dbReference type="CDD" id="cd17316">
    <property type="entry name" value="MFS_SV2_like"/>
    <property type="match status" value="1"/>
</dbReference>
<proteinExistence type="predicted"/>
<feature type="transmembrane region" description="Helical" evidence="6">
    <location>
        <begin position="124"/>
        <end position="144"/>
    </location>
</feature>
<reference evidence="8 9" key="1">
    <citation type="submission" date="2014-04" db="EMBL/GenBank/DDBJ databases">
        <authorList>
            <consortium name="DOE Joint Genome Institute"/>
            <person name="Kuo A."/>
            <person name="Martino E."/>
            <person name="Perotto S."/>
            <person name="Kohler A."/>
            <person name="Nagy L.G."/>
            <person name="Floudas D."/>
            <person name="Copeland A."/>
            <person name="Barry K.W."/>
            <person name="Cichocki N."/>
            <person name="Veneault-Fourrey C."/>
            <person name="LaButti K."/>
            <person name="Lindquist E.A."/>
            <person name="Lipzen A."/>
            <person name="Lundell T."/>
            <person name="Morin E."/>
            <person name="Murat C."/>
            <person name="Sun H."/>
            <person name="Tunlid A."/>
            <person name="Henrissat B."/>
            <person name="Grigoriev I.V."/>
            <person name="Hibbett D.S."/>
            <person name="Martin F."/>
            <person name="Nordberg H.P."/>
            <person name="Cantor M.N."/>
            <person name="Hua S.X."/>
        </authorList>
    </citation>
    <scope>NUCLEOTIDE SEQUENCE [LARGE SCALE GENOMIC DNA]</scope>
    <source>
        <strain evidence="8 9">Zn</strain>
    </source>
</reference>
<dbReference type="InterPro" id="IPR011701">
    <property type="entry name" value="MFS"/>
</dbReference>
<name>A0A0C3CVP5_OIDMZ</name>
<evidence type="ECO:0000256" key="3">
    <source>
        <dbReference type="ARBA" id="ARBA00022692"/>
    </source>
</evidence>
<dbReference type="EMBL" id="KN832893">
    <property type="protein sequence ID" value="KIM93782.1"/>
    <property type="molecule type" value="Genomic_DNA"/>
</dbReference>
<evidence type="ECO:0000256" key="5">
    <source>
        <dbReference type="ARBA" id="ARBA00023136"/>
    </source>
</evidence>
<dbReference type="HOGENOM" id="CLU_001265_52_4_1"/>
<feature type="transmembrane region" description="Helical" evidence="6">
    <location>
        <begin position="295"/>
        <end position="318"/>
    </location>
</feature>
<feature type="transmembrane region" description="Helical" evidence="6">
    <location>
        <begin position="338"/>
        <end position="356"/>
    </location>
</feature>
<dbReference type="Gene3D" id="1.20.1250.20">
    <property type="entry name" value="MFS general substrate transporter like domains"/>
    <property type="match status" value="1"/>
</dbReference>